<evidence type="ECO:0000313" key="2">
    <source>
        <dbReference type="EMBL" id="STI16793.1"/>
    </source>
</evidence>
<sequence length="118" mass="12902">MRNKNIIMLLMSSLILSGCGPESENKESQQQQPSTPTDQQVLAAQQAAIKEAEQRSVADKATADAKAKALAQQEAQQYSDKQALQGRLQAAPKYQHAARGKSSVPNRKSRNRSLQAVR</sequence>
<feature type="region of interest" description="Disordered" evidence="1">
    <location>
        <begin position="18"/>
        <end position="61"/>
    </location>
</feature>
<protein>
    <submittedName>
        <fullName evidence="2">Putative lipoprotein</fullName>
    </submittedName>
</protein>
<gene>
    <name evidence="2" type="ORF">NCTC10865_02065</name>
</gene>
<dbReference type="Proteomes" id="UP000254159">
    <property type="component" value="Unassembled WGS sequence"/>
</dbReference>
<evidence type="ECO:0000256" key="1">
    <source>
        <dbReference type="SAM" id="MobiDB-lite"/>
    </source>
</evidence>
<dbReference type="AlphaFoldDB" id="A0A376RFY5"/>
<keyword evidence="2" id="KW-0449">Lipoprotein</keyword>
<dbReference type="PROSITE" id="PS51257">
    <property type="entry name" value="PROKAR_LIPOPROTEIN"/>
    <property type="match status" value="1"/>
</dbReference>
<name>A0A376RFY5_ECOLX</name>
<feature type="compositionally biased region" description="Basic and acidic residues" evidence="1">
    <location>
        <begin position="50"/>
        <end position="61"/>
    </location>
</feature>
<evidence type="ECO:0000313" key="3">
    <source>
        <dbReference type="Proteomes" id="UP000254159"/>
    </source>
</evidence>
<organism evidence="2 3">
    <name type="scientific">Escherichia coli</name>
    <dbReference type="NCBI Taxonomy" id="562"/>
    <lineage>
        <taxon>Bacteria</taxon>
        <taxon>Pseudomonadati</taxon>
        <taxon>Pseudomonadota</taxon>
        <taxon>Gammaproteobacteria</taxon>
        <taxon>Enterobacterales</taxon>
        <taxon>Enterobacteriaceae</taxon>
        <taxon>Escherichia</taxon>
    </lineage>
</organism>
<dbReference type="EMBL" id="UGCD01000002">
    <property type="protein sequence ID" value="STI16793.1"/>
    <property type="molecule type" value="Genomic_DNA"/>
</dbReference>
<feature type="compositionally biased region" description="Low complexity" evidence="1">
    <location>
        <begin position="28"/>
        <end position="49"/>
    </location>
</feature>
<accession>A0A376RFY5</accession>
<feature type="region of interest" description="Disordered" evidence="1">
    <location>
        <begin position="78"/>
        <end position="118"/>
    </location>
</feature>
<proteinExistence type="predicted"/>
<reference evidence="2 3" key="1">
    <citation type="submission" date="2018-06" db="EMBL/GenBank/DDBJ databases">
        <authorList>
            <consortium name="Pathogen Informatics"/>
            <person name="Doyle S."/>
        </authorList>
    </citation>
    <scope>NUCLEOTIDE SEQUENCE [LARGE SCALE GENOMIC DNA]</scope>
    <source>
        <strain evidence="2 3">NCTC10865</strain>
    </source>
</reference>